<dbReference type="InterPro" id="IPR006143">
    <property type="entry name" value="RND_pump_MFP"/>
</dbReference>
<dbReference type="Gene3D" id="2.40.30.170">
    <property type="match status" value="1"/>
</dbReference>
<dbReference type="Gene3D" id="1.10.287.470">
    <property type="entry name" value="Helix hairpin bin"/>
    <property type="match status" value="1"/>
</dbReference>
<evidence type="ECO:0000256" key="1">
    <source>
        <dbReference type="ARBA" id="ARBA00009477"/>
    </source>
</evidence>
<dbReference type="NCBIfam" id="TIGR01730">
    <property type="entry name" value="RND_mfp"/>
    <property type="match status" value="1"/>
</dbReference>
<feature type="coiled-coil region" evidence="2">
    <location>
        <begin position="148"/>
        <end position="187"/>
    </location>
</feature>
<reference evidence="4 5" key="1">
    <citation type="journal article" date="2018" name="Appl. Microbiol. Biotechnol.">
        <title>Co-cultivation of the strictly anaerobic methanogen Methanosarcina barkeri with aerobic methanotrophs in an oxygen-limited membrane bioreactor.</title>
        <authorList>
            <person name="In 't Zandt M.H."/>
            <person name="van den Bosch T.J.M."/>
            <person name="Rijkers R."/>
            <person name="van Kessel M.A.H.J."/>
            <person name="Jetten M.S.M."/>
            <person name="Welte C.U."/>
        </authorList>
    </citation>
    <scope>NUCLEOTIDE SEQUENCE [LARGE SCALE GENOMIC DNA]</scope>
    <source>
        <strain evidence="4 5">DSM 17706</strain>
    </source>
</reference>
<dbReference type="PANTHER" id="PTHR30469">
    <property type="entry name" value="MULTIDRUG RESISTANCE PROTEIN MDTA"/>
    <property type="match status" value="1"/>
</dbReference>
<evidence type="ECO:0000259" key="3">
    <source>
        <dbReference type="Pfam" id="PF25973"/>
    </source>
</evidence>
<evidence type="ECO:0000313" key="5">
    <source>
        <dbReference type="Proteomes" id="UP000245137"/>
    </source>
</evidence>
<keyword evidence="5" id="KW-1185">Reference proteome</keyword>
<dbReference type="GO" id="GO:1990281">
    <property type="term" value="C:efflux pump complex"/>
    <property type="evidence" value="ECO:0007669"/>
    <property type="project" value="TreeGrafter"/>
</dbReference>
<gene>
    <name evidence="4" type="ORF">C5689_17110</name>
</gene>
<protein>
    <submittedName>
        <fullName evidence="4">Efflux RND transporter periplasmic adaptor subunit</fullName>
    </submittedName>
</protein>
<dbReference type="SUPFAM" id="SSF111369">
    <property type="entry name" value="HlyD-like secretion proteins"/>
    <property type="match status" value="1"/>
</dbReference>
<dbReference type="PANTHER" id="PTHR30469:SF15">
    <property type="entry name" value="HLYD FAMILY OF SECRETION PROTEINS"/>
    <property type="match status" value="1"/>
</dbReference>
<evidence type="ECO:0000313" key="4">
    <source>
        <dbReference type="EMBL" id="PWB92653.1"/>
    </source>
</evidence>
<dbReference type="Proteomes" id="UP000245137">
    <property type="component" value="Unassembled WGS sequence"/>
</dbReference>
<evidence type="ECO:0000256" key="2">
    <source>
        <dbReference type="SAM" id="Coils"/>
    </source>
</evidence>
<organism evidence="4 5">
    <name type="scientific">Methylosinus sporium</name>
    <dbReference type="NCBI Taxonomy" id="428"/>
    <lineage>
        <taxon>Bacteria</taxon>
        <taxon>Pseudomonadati</taxon>
        <taxon>Pseudomonadota</taxon>
        <taxon>Alphaproteobacteria</taxon>
        <taxon>Hyphomicrobiales</taxon>
        <taxon>Methylocystaceae</taxon>
        <taxon>Methylosinus</taxon>
    </lineage>
</organism>
<sequence length="308" mass="33607">MLVCVANYWIETRLSTMRSPSQVTPNSPRISRARIAAATLAICSLAAAQPARAENRRFDCVIDPAMTIKLGSPTPGLLAETLVDRGDTIVAGQVVARLESSVEVATLELNRARAASAARVEAQAARLALSRARMGRARELYERNSFTRDKLDEQKADTRVAEEELAREKVELRLAELEVARSRALLEQRTIRSPVAGVIGERKLSSGEYVHQDNFIMSVVHLDPLHVEAFLPVAMYPQVKVGATAMVLPDEPIGGSHVATVAVVDHVFDPASATFGVRLVLPNPDNRLPAGQRCKINFDDASRGRDIE</sequence>
<dbReference type="EMBL" id="PUIV01000041">
    <property type="protein sequence ID" value="PWB92653.1"/>
    <property type="molecule type" value="Genomic_DNA"/>
</dbReference>
<accession>A0A2U1SM25</accession>
<dbReference type="Pfam" id="PF25973">
    <property type="entry name" value="BSH_CzcB"/>
    <property type="match status" value="1"/>
</dbReference>
<dbReference type="Gene3D" id="2.40.50.100">
    <property type="match status" value="1"/>
</dbReference>
<comment type="caution">
    <text evidence="4">The sequence shown here is derived from an EMBL/GenBank/DDBJ whole genome shotgun (WGS) entry which is preliminary data.</text>
</comment>
<comment type="similarity">
    <text evidence="1">Belongs to the membrane fusion protein (MFP) (TC 8.A.1) family.</text>
</comment>
<proteinExistence type="inferred from homology"/>
<feature type="domain" description="CzcB-like barrel-sandwich hybrid" evidence="3">
    <location>
        <begin position="73"/>
        <end position="219"/>
    </location>
</feature>
<dbReference type="GO" id="GO:0015562">
    <property type="term" value="F:efflux transmembrane transporter activity"/>
    <property type="evidence" value="ECO:0007669"/>
    <property type="project" value="TreeGrafter"/>
</dbReference>
<dbReference type="AlphaFoldDB" id="A0A2U1SM25"/>
<dbReference type="InterPro" id="IPR058647">
    <property type="entry name" value="BSH_CzcB-like"/>
</dbReference>
<name>A0A2U1SM25_METSR</name>
<keyword evidence="2" id="KW-0175">Coiled coil</keyword>